<dbReference type="SUPFAM" id="SSF51412">
    <property type="entry name" value="Inosine monophosphate dehydrogenase (IMPDH)"/>
    <property type="match status" value="1"/>
</dbReference>
<dbReference type="STRING" id="589382.SAMN04489721_3420"/>
<dbReference type="PANTHER" id="PTHR42747">
    <property type="entry name" value="NITRONATE MONOOXYGENASE-RELATED"/>
    <property type="match status" value="1"/>
</dbReference>
<evidence type="ECO:0000256" key="1">
    <source>
        <dbReference type="ARBA" id="ARBA00001917"/>
    </source>
</evidence>
<accession>A0A1H1ZZI4</accession>
<keyword evidence="4" id="KW-0285">Flavoprotein</keyword>
<dbReference type="GO" id="GO:0009636">
    <property type="term" value="P:response to toxic substance"/>
    <property type="evidence" value="ECO:0007669"/>
    <property type="project" value="UniProtKB-KW"/>
</dbReference>
<reference evidence="10" key="3">
    <citation type="submission" date="2022-06" db="EMBL/GenBank/DDBJ databases">
        <title>Genomic Encyclopedia of Type Strains, Phase III (KMG-III): the genomes of soil and plant-associated and newly described type strains.</title>
        <authorList>
            <person name="Whitman W."/>
        </authorList>
    </citation>
    <scope>NUCLEOTIDE SEQUENCE</scope>
    <source>
        <strain evidence="10">CPCC 202695</strain>
    </source>
</reference>
<dbReference type="Proteomes" id="UP000893823">
    <property type="component" value="Unassembled WGS sequence"/>
</dbReference>
<sequence length="360" mass="37235">MTDATTRLTELLGIRHPIVLGPFGGLSSVELTATVSELGGLGSYGLYGYDAERILATGAAIRAATSAPFNVNLWLPLATDAAPAPDAFGRAVAAVRPIFDELGVRVPEAPPERFLPPFEEQWDAVLELRPAVASFVFGVPPAEVVEGARERGISLIGTATTVDEAVALADGGVDAIVATGLEAGGHRVAFRRRAEQVLVGSISLIPQVVDAVDLPVIAAGGIADRRGVAAAIALGAGGVQVGTAFLRTRQSATTDGHRRAIEQAAAEDTVLTRAMSGRLARGAANRAVREIEEAGAIAPFPMQNWLTGRFRAEAEKAGRSDLQSLWMGQSARLATHDDARDVFAELLAGVPAAAGSVGAA</sequence>
<evidence type="ECO:0000256" key="4">
    <source>
        <dbReference type="ARBA" id="ARBA00022630"/>
    </source>
</evidence>
<dbReference type="Proteomes" id="UP000199482">
    <property type="component" value="Chromosome I"/>
</dbReference>
<keyword evidence="7 11" id="KW-0503">Monooxygenase</keyword>
<evidence type="ECO:0000256" key="6">
    <source>
        <dbReference type="ARBA" id="ARBA00023002"/>
    </source>
</evidence>
<evidence type="ECO:0000256" key="3">
    <source>
        <dbReference type="ARBA" id="ARBA00022575"/>
    </source>
</evidence>
<organism evidence="11 12">
    <name type="scientific">Agromyces flavus</name>
    <dbReference type="NCBI Taxonomy" id="589382"/>
    <lineage>
        <taxon>Bacteria</taxon>
        <taxon>Bacillati</taxon>
        <taxon>Actinomycetota</taxon>
        <taxon>Actinomycetes</taxon>
        <taxon>Micrococcales</taxon>
        <taxon>Microbacteriaceae</taxon>
        <taxon>Agromyces</taxon>
    </lineage>
</organism>
<evidence type="ECO:0000313" key="12">
    <source>
        <dbReference type="Proteomes" id="UP000199482"/>
    </source>
</evidence>
<reference evidence="11" key="2">
    <citation type="submission" date="2016-10" db="EMBL/GenBank/DDBJ databases">
        <authorList>
            <person name="de Groot N.N."/>
        </authorList>
    </citation>
    <scope>NUCLEOTIDE SEQUENCE [LARGE SCALE GENOMIC DNA]</scope>
    <source>
        <strain evidence="11">CPCC 202695</strain>
    </source>
</reference>
<dbReference type="PANTHER" id="PTHR42747:SF3">
    <property type="entry name" value="NITRONATE MONOOXYGENASE-RELATED"/>
    <property type="match status" value="1"/>
</dbReference>
<dbReference type="InterPro" id="IPR013785">
    <property type="entry name" value="Aldolase_TIM"/>
</dbReference>
<reference evidence="12" key="1">
    <citation type="submission" date="2016-10" db="EMBL/GenBank/DDBJ databases">
        <authorList>
            <person name="Varghese N."/>
            <person name="Submissions S."/>
        </authorList>
    </citation>
    <scope>NUCLEOTIDE SEQUENCE [LARGE SCALE GENOMIC DNA]</scope>
    <source>
        <strain evidence="12">CPCC 202695</strain>
    </source>
</reference>
<protein>
    <recommendedName>
        <fullName evidence="8">Propionate 3-nitronate monooxygenase</fullName>
    </recommendedName>
</protein>
<dbReference type="Pfam" id="PF03060">
    <property type="entry name" value="NMO"/>
    <property type="match status" value="1"/>
</dbReference>
<dbReference type="Gene3D" id="3.20.20.70">
    <property type="entry name" value="Aldolase class I"/>
    <property type="match status" value="1"/>
</dbReference>
<comment type="similarity">
    <text evidence="2">Belongs to the nitronate monooxygenase family. NMO class I subfamily.</text>
</comment>
<evidence type="ECO:0000313" key="11">
    <source>
        <dbReference type="EMBL" id="SDT38822.1"/>
    </source>
</evidence>
<dbReference type="AlphaFoldDB" id="A0A1H1ZZI4"/>
<name>A0A1H1ZZI4_9MICO</name>
<dbReference type="EMBL" id="LT629755">
    <property type="protein sequence ID" value="SDT38822.1"/>
    <property type="molecule type" value="Genomic_DNA"/>
</dbReference>
<evidence type="ECO:0000256" key="2">
    <source>
        <dbReference type="ARBA" id="ARBA00009881"/>
    </source>
</evidence>
<evidence type="ECO:0000256" key="5">
    <source>
        <dbReference type="ARBA" id="ARBA00022643"/>
    </source>
</evidence>
<comment type="cofactor">
    <cofactor evidence="1">
        <name>FMN</name>
        <dbReference type="ChEBI" id="CHEBI:58210"/>
    </cofactor>
</comment>
<evidence type="ECO:0000313" key="13">
    <source>
        <dbReference type="Proteomes" id="UP000893823"/>
    </source>
</evidence>
<evidence type="ECO:0000256" key="8">
    <source>
        <dbReference type="ARBA" id="ARBA00031155"/>
    </source>
</evidence>
<evidence type="ECO:0000313" key="10">
    <source>
        <dbReference type="EMBL" id="MCP2367341.1"/>
    </source>
</evidence>
<dbReference type="InterPro" id="IPR004136">
    <property type="entry name" value="NMO"/>
</dbReference>
<keyword evidence="5" id="KW-0288">FMN</keyword>
<keyword evidence="3" id="KW-0216">Detoxification</keyword>
<keyword evidence="6 10" id="KW-0560">Oxidoreductase</keyword>
<evidence type="ECO:0000256" key="9">
    <source>
        <dbReference type="ARBA" id="ARBA00049401"/>
    </source>
</evidence>
<gene>
    <name evidence="10" type="ORF">BCL57_001495</name>
    <name evidence="11" type="ORF">SAMN04489721_3420</name>
</gene>
<dbReference type="GO" id="GO:0018580">
    <property type="term" value="F:nitronate monooxygenase activity"/>
    <property type="evidence" value="ECO:0007669"/>
    <property type="project" value="InterPro"/>
</dbReference>
<dbReference type="EMBL" id="SODL02000002">
    <property type="protein sequence ID" value="MCP2367341.1"/>
    <property type="molecule type" value="Genomic_DNA"/>
</dbReference>
<dbReference type="RefSeq" id="WP_172802989.1">
    <property type="nucleotide sequence ID" value="NZ_BMDN01000002.1"/>
</dbReference>
<evidence type="ECO:0000256" key="7">
    <source>
        <dbReference type="ARBA" id="ARBA00023033"/>
    </source>
</evidence>
<proteinExistence type="inferred from homology"/>
<dbReference type="CDD" id="cd04730">
    <property type="entry name" value="NPD_like"/>
    <property type="match status" value="1"/>
</dbReference>
<keyword evidence="13" id="KW-1185">Reference proteome</keyword>
<comment type="catalytic activity">
    <reaction evidence="9">
        <text>3 propionate 3-nitronate + 3 O2 + H2O = 3 3-oxopropanoate + 2 nitrate + nitrite + H2O2 + 3 H(+)</text>
        <dbReference type="Rhea" id="RHEA:57332"/>
        <dbReference type="ChEBI" id="CHEBI:15377"/>
        <dbReference type="ChEBI" id="CHEBI:15378"/>
        <dbReference type="ChEBI" id="CHEBI:15379"/>
        <dbReference type="ChEBI" id="CHEBI:16240"/>
        <dbReference type="ChEBI" id="CHEBI:16301"/>
        <dbReference type="ChEBI" id="CHEBI:17632"/>
        <dbReference type="ChEBI" id="CHEBI:33190"/>
        <dbReference type="ChEBI" id="CHEBI:136067"/>
    </reaction>
</comment>